<feature type="domain" description="UvrD-like helicase C-terminal" evidence="12">
    <location>
        <begin position="513"/>
        <end position="779"/>
    </location>
</feature>
<feature type="non-terminal residue" evidence="13">
    <location>
        <position position="951"/>
    </location>
</feature>
<dbReference type="GO" id="GO:0043138">
    <property type="term" value="F:3'-5' DNA helicase activity"/>
    <property type="evidence" value="ECO:0007669"/>
    <property type="project" value="UniProtKB-EC"/>
</dbReference>
<dbReference type="GO" id="GO:0000725">
    <property type="term" value="P:recombinational repair"/>
    <property type="evidence" value="ECO:0007669"/>
    <property type="project" value="TreeGrafter"/>
</dbReference>
<comment type="catalytic activity">
    <reaction evidence="9">
        <text>ATP + H2O = ADP + phosphate + H(+)</text>
        <dbReference type="Rhea" id="RHEA:13065"/>
        <dbReference type="ChEBI" id="CHEBI:15377"/>
        <dbReference type="ChEBI" id="CHEBI:15378"/>
        <dbReference type="ChEBI" id="CHEBI:30616"/>
        <dbReference type="ChEBI" id="CHEBI:43474"/>
        <dbReference type="ChEBI" id="CHEBI:456216"/>
        <dbReference type="EC" id="5.6.2.4"/>
    </reaction>
</comment>
<evidence type="ECO:0000259" key="11">
    <source>
        <dbReference type="PROSITE" id="PS51198"/>
    </source>
</evidence>
<evidence type="ECO:0000256" key="10">
    <source>
        <dbReference type="PROSITE-ProRule" id="PRU00560"/>
    </source>
</evidence>
<evidence type="ECO:0000256" key="3">
    <source>
        <dbReference type="ARBA" id="ARBA00022806"/>
    </source>
</evidence>
<dbReference type="InterPro" id="IPR014017">
    <property type="entry name" value="DNA_helicase_UvrD-like_C"/>
</dbReference>
<evidence type="ECO:0000256" key="8">
    <source>
        <dbReference type="ARBA" id="ARBA00034923"/>
    </source>
</evidence>
<evidence type="ECO:0000256" key="7">
    <source>
        <dbReference type="ARBA" id="ARBA00034808"/>
    </source>
</evidence>
<dbReference type="GO" id="GO:0033202">
    <property type="term" value="C:DNA helicase complex"/>
    <property type="evidence" value="ECO:0007669"/>
    <property type="project" value="TreeGrafter"/>
</dbReference>
<keyword evidence="1 10" id="KW-0547">Nucleotide-binding</keyword>
<keyword evidence="2 10" id="KW-0378">Hydrolase</keyword>
<comment type="catalytic activity">
    <reaction evidence="6">
        <text>Couples ATP hydrolysis with the unwinding of duplex DNA by translocating in the 3'-5' direction.</text>
        <dbReference type="EC" id="5.6.2.4"/>
    </reaction>
</comment>
<accession>A0A1F6TMR9</accession>
<evidence type="ECO:0000313" key="14">
    <source>
        <dbReference type="Proteomes" id="UP000178885"/>
    </source>
</evidence>
<evidence type="ECO:0000259" key="12">
    <source>
        <dbReference type="PROSITE" id="PS51217"/>
    </source>
</evidence>
<reference evidence="13 14" key="1">
    <citation type="journal article" date="2016" name="Nat. Commun.">
        <title>Thousands of microbial genomes shed light on interconnected biogeochemical processes in an aquifer system.</title>
        <authorList>
            <person name="Anantharaman K."/>
            <person name="Brown C.T."/>
            <person name="Hug L.A."/>
            <person name="Sharon I."/>
            <person name="Castelle C.J."/>
            <person name="Probst A.J."/>
            <person name="Thomas B.C."/>
            <person name="Singh A."/>
            <person name="Wilkins M.J."/>
            <person name="Karaoz U."/>
            <person name="Brodie E.L."/>
            <person name="Williams K.H."/>
            <person name="Hubbard S.S."/>
            <person name="Banfield J.F."/>
        </authorList>
    </citation>
    <scope>NUCLEOTIDE SEQUENCE [LARGE SCALE GENOMIC DNA]</scope>
</reference>
<feature type="domain" description="UvrD-like helicase ATP-binding" evidence="11">
    <location>
        <begin position="6"/>
        <end position="501"/>
    </location>
</feature>
<evidence type="ECO:0000256" key="4">
    <source>
        <dbReference type="ARBA" id="ARBA00022840"/>
    </source>
</evidence>
<dbReference type="GO" id="GO:0005524">
    <property type="term" value="F:ATP binding"/>
    <property type="evidence" value="ECO:0007669"/>
    <property type="project" value="UniProtKB-UniRule"/>
</dbReference>
<dbReference type="Gene3D" id="1.10.486.10">
    <property type="entry name" value="PCRA, domain 4"/>
    <property type="match status" value="1"/>
</dbReference>
<proteinExistence type="predicted"/>
<dbReference type="Proteomes" id="UP000178885">
    <property type="component" value="Unassembled WGS sequence"/>
</dbReference>
<dbReference type="GO" id="GO:0016787">
    <property type="term" value="F:hydrolase activity"/>
    <property type="evidence" value="ECO:0007669"/>
    <property type="project" value="UniProtKB-UniRule"/>
</dbReference>
<evidence type="ECO:0000256" key="6">
    <source>
        <dbReference type="ARBA" id="ARBA00034617"/>
    </source>
</evidence>
<dbReference type="AlphaFoldDB" id="A0A1F6TMR9"/>
<evidence type="ECO:0000256" key="5">
    <source>
        <dbReference type="ARBA" id="ARBA00023235"/>
    </source>
</evidence>
<dbReference type="PROSITE" id="PS51198">
    <property type="entry name" value="UVRD_HELICASE_ATP_BIND"/>
    <property type="match status" value="1"/>
</dbReference>
<dbReference type="EC" id="5.6.2.4" evidence="7"/>
<dbReference type="InterPro" id="IPR027417">
    <property type="entry name" value="P-loop_NTPase"/>
</dbReference>
<dbReference type="Gene3D" id="3.40.50.300">
    <property type="entry name" value="P-loop containing nucleotide triphosphate hydrolases"/>
    <property type="match status" value="4"/>
</dbReference>
<protein>
    <recommendedName>
        <fullName evidence="7">DNA 3'-5' helicase</fullName>
        <ecNumber evidence="7">5.6.2.4</ecNumber>
    </recommendedName>
    <alternativeName>
        <fullName evidence="8">DNA 3'-5' helicase II</fullName>
    </alternativeName>
</protein>
<feature type="binding site" evidence="10">
    <location>
        <begin position="27"/>
        <end position="34"/>
    </location>
    <ligand>
        <name>ATP</name>
        <dbReference type="ChEBI" id="CHEBI:30616"/>
    </ligand>
</feature>
<gene>
    <name evidence="13" type="ORF">A2151_05020</name>
</gene>
<dbReference type="STRING" id="1817760.A2151_05020"/>
<name>A0A1F6TMR9_9PROT</name>
<evidence type="ECO:0000256" key="1">
    <source>
        <dbReference type="ARBA" id="ARBA00022741"/>
    </source>
</evidence>
<evidence type="ECO:0000256" key="9">
    <source>
        <dbReference type="ARBA" id="ARBA00048988"/>
    </source>
</evidence>
<dbReference type="PROSITE" id="PS51217">
    <property type="entry name" value="UVRD_HELICASE_CTER"/>
    <property type="match status" value="1"/>
</dbReference>
<keyword evidence="5" id="KW-0413">Isomerase</keyword>
<organism evidence="13 14">
    <name type="scientific">Candidatus Muproteobacteria bacterium RBG_16_65_34</name>
    <dbReference type="NCBI Taxonomy" id="1817760"/>
    <lineage>
        <taxon>Bacteria</taxon>
        <taxon>Pseudomonadati</taxon>
        <taxon>Pseudomonadota</taxon>
        <taxon>Candidatus Muproteobacteria</taxon>
    </lineage>
</organism>
<evidence type="ECO:0000313" key="13">
    <source>
        <dbReference type="EMBL" id="OGI46437.1"/>
    </source>
</evidence>
<sequence length="951" mass="104350">MSAEHPVADAAARERALAPDKSFIVQAPAGSGKTELLTRRYLRLLACVEHPEEIVAITFTRKAANEMRNRVLGALERAAGPRPEGESDAAAWELARAALARDRALRWDILASPERLRIGTIDSFCAALTRQMPLLSRLGAPPAVAKDAEALHREAARALIEKLEADEPLSPAIERLLRHLDNDLPKVETLIAAMLARRDQWMRHLADRGSERLRRERLERALAHVIEDALDDLREAVPAAQVAALLEAARYAAGNLRANGTQSAILACLDLAQLPGASAADCAAWRGLAALLLTDDGAWRRRADVRLGFPAASGARNAGDKARFDAAKAKFAALIDALQAYPEFLARLHAVRALPPPRYDDAQWDVVEALCELLPLAAAELWLVFQGRGEVDFTEVAWGALRALGTRDEPTDLALALDYRIRHLLVDEFQDTSLSQYELLEILTAGWEPGDGRTLFVVGDPMQSIYRFRQAEVGLYLRARRRGIGGVALEPLDLSVNFRSQQGVVDWVNRTFAQVLPLAEDIAAGAVTYAPAVAHHPQRPGAAVTLHPFLGRDDAREAERVLELIRRAQADPAQPTVAILVRSRGHLAEIAPRLKRAGLKFRAVEIEQLGHRSVVQDLLALTRALVHPADRLSWLAVLRAPWCGLTLADLEALAGGDPEAAIRESMENPERCARVSAEGRARLERVRAVLRDCAAQSRRRPLRRLVEGAWLALGGPACVAEPTDLADALVYFELIESLEEGGDLADLGALAERAEQLFALPDVEAPERLQLMTIHKAKGLEFHTVVVPGLGRAPRRNEAPLLMWLERPNPRTHEADLLLAPIRERGRKEEPIFEFLASFDRRKGYYEDGRLLYVAATRAIERLHLLGHVAVGEKDEARVISSPDRNSLLHQLWPVVQGEFEAALAASTAAAAEIAAASNPPPMPLKRLPRTWQLPAPPAAATWTGSEDVIE</sequence>
<comment type="caution">
    <text evidence="13">The sequence shown here is derived from an EMBL/GenBank/DDBJ whole genome shotgun (WGS) entry which is preliminary data.</text>
</comment>
<dbReference type="EMBL" id="MFSU01000082">
    <property type="protein sequence ID" value="OGI46437.1"/>
    <property type="molecule type" value="Genomic_DNA"/>
</dbReference>
<dbReference type="InterPro" id="IPR000212">
    <property type="entry name" value="DNA_helicase_UvrD/REP"/>
</dbReference>
<dbReference type="GO" id="GO:0003677">
    <property type="term" value="F:DNA binding"/>
    <property type="evidence" value="ECO:0007669"/>
    <property type="project" value="InterPro"/>
</dbReference>
<keyword evidence="4 10" id="KW-0067">ATP-binding</keyword>
<dbReference type="GO" id="GO:0005829">
    <property type="term" value="C:cytosol"/>
    <property type="evidence" value="ECO:0007669"/>
    <property type="project" value="TreeGrafter"/>
</dbReference>
<dbReference type="InterPro" id="IPR014016">
    <property type="entry name" value="UvrD-like_ATP-bd"/>
</dbReference>
<dbReference type="PANTHER" id="PTHR11070:SF2">
    <property type="entry name" value="ATP-DEPENDENT DNA HELICASE SRS2"/>
    <property type="match status" value="1"/>
</dbReference>
<dbReference type="Pfam" id="PF00580">
    <property type="entry name" value="UvrD-helicase"/>
    <property type="match status" value="1"/>
</dbReference>
<keyword evidence="3 10" id="KW-0347">Helicase</keyword>
<evidence type="ECO:0000256" key="2">
    <source>
        <dbReference type="ARBA" id="ARBA00022801"/>
    </source>
</evidence>
<dbReference type="PANTHER" id="PTHR11070">
    <property type="entry name" value="UVRD / RECB / PCRA DNA HELICASE FAMILY MEMBER"/>
    <property type="match status" value="1"/>
</dbReference>
<dbReference type="Pfam" id="PF13361">
    <property type="entry name" value="UvrD_C"/>
    <property type="match status" value="2"/>
</dbReference>
<dbReference type="SUPFAM" id="SSF52540">
    <property type="entry name" value="P-loop containing nucleoside triphosphate hydrolases"/>
    <property type="match status" value="1"/>
</dbReference>